<name>A0A4Y8LBL4_9BACL</name>
<protein>
    <submittedName>
        <fullName evidence="2">Uncharacterized protein</fullName>
    </submittedName>
</protein>
<keyword evidence="1" id="KW-0812">Transmembrane</keyword>
<dbReference type="Proteomes" id="UP000297776">
    <property type="component" value="Unassembled WGS sequence"/>
</dbReference>
<evidence type="ECO:0000313" key="3">
    <source>
        <dbReference type="Proteomes" id="UP000297776"/>
    </source>
</evidence>
<accession>A0A4Y8LBL4</accession>
<organism evidence="2 3">
    <name type="scientific">Jeotgalibacillus salarius</name>
    <dbReference type="NCBI Taxonomy" id="546023"/>
    <lineage>
        <taxon>Bacteria</taxon>
        <taxon>Bacillati</taxon>
        <taxon>Bacillota</taxon>
        <taxon>Bacilli</taxon>
        <taxon>Bacillales</taxon>
        <taxon>Caryophanaceae</taxon>
        <taxon>Jeotgalibacillus</taxon>
    </lineage>
</organism>
<feature type="transmembrane region" description="Helical" evidence="1">
    <location>
        <begin position="28"/>
        <end position="48"/>
    </location>
</feature>
<gene>
    <name evidence="2" type="ORF">E2626_13405</name>
</gene>
<keyword evidence="1" id="KW-1133">Transmembrane helix</keyword>
<dbReference type="OrthoDB" id="9889930at2"/>
<dbReference type="RefSeq" id="WP_134382289.1">
    <property type="nucleotide sequence ID" value="NZ_SORX01000008.1"/>
</dbReference>
<reference evidence="2 3" key="1">
    <citation type="submission" date="2019-03" db="EMBL/GenBank/DDBJ databases">
        <authorList>
            <person name="Yang Y."/>
        </authorList>
    </citation>
    <scope>NUCLEOTIDE SEQUENCE [LARGE SCALE GENOMIC DNA]</scope>
    <source>
        <strain evidence="2 3">ASL-1</strain>
    </source>
</reference>
<evidence type="ECO:0000313" key="2">
    <source>
        <dbReference type="EMBL" id="TFD99773.1"/>
    </source>
</evidence>
<evidence type="ECO:0000256" key="1">
    <source>
        <dbReference type="SAM" id="Phobius"/>
    </source>
</evidence>
<sequence length="82" mass="8671">MFLLLTAVITGLVLLIGAAPAAFSTPLAITAAVLFAASVVMAFFQLFVAPQINIYTIVGMLFSVVNIASLFSFLMLMMAEPI</sequence>
<dbReference type="AlphaFoldDB" id="A0A4Y8LBL4"/>
<feature type="transmembrane region" description="Helical" evidence="1">
    <location>
        <begin position="55"/>
        <end position="79"/>
    </location>
</feature>
<keyword evidence="3" id="KW-1185">Reference proteome</keyword>
<proteinExistence type="predicted"/>
<keyword evidence="1" id="KW-0472">Membrane</keyword>
<dbReference type="EMBL" id="SORX01000008">
    <property type="protein sequence ID" value="TFD99773.1"/>
    <property type="molecule type" value="Genomic_DNA"/>
</dbReference>
<comment type="caution">
    <text evidence="2">The sequence shown here is derived from an EMBL/GenBank/DDBJ whole genome shotgun (WGS) entry which is preliminary data.</text>
</comment>